<evidence type="ECO:0000259" key="22">
    <source>
        <dbReference type="SMART" id="SM00090"/>
    </source>
</evidence>
<feature type="region of interest" description="Disordered" evidence="21">
    <location>
        <begin position="391"/>
        <end position="475"/>
    </location>
</feature>
<keyword evidence="6" id="KW-0690">Ribosome biogenesis</keyword>
<dbReference type="AlphaFoldDB" id="A0ABD0LCJ7"/>
<name>A0ABD0LCJ7_9CAEN</name>
<dbReference type="GO" id="GO:0005737">
    <property type="term" value="C:cytoplasm"/>
    <property type="evidence" value="ECO:0007669"/>
    <property type="project" value="UniProtKB-SubCell"/>
</dbReference>
<keyword evidence="7" id="KW-0723">Serine/threonine-protein kinase</keyword>
<dbReference type="GO" id="GO:0004674">
    <property type="term" value="F:protein serine/threonine kinase activity"/>
    <property type="evidence" value="ECO:0007669"/>
    <property type="project" value="UniProtKB-KW"/>
</dbReference>
<feature type="compositionally biased region" description="Basic and acidic residues" evidence="21">
    <location>
        <begin position="450"/>
        <end position="471"/>
    </location>
</feature>
<dbReference type="EC" id="2.7.11.1" evidence="4"/>
<comment type="subcellular location">
    <subcellularLocation>
        <location evidence="2">Cytoplasm</location>
    </subcellularLocation>
</comment>
<gene>
    <name evidence="23" type="ORF">BaRGS_00011841</name>
</gene>
<dbReference type="PANTHER" id="PTHR45852:SF1">
    <property type="entry name" value="SERINE_THREONINE-PROTEIN KINASE RIO2"/>
    <property type="match status" value="1"/>
</dbReference>
<dbReference type="InterPro" id="IPR030484">
    <property type="entry name" value="Rio2"/>
</dbReference>
<evidence type="ECO:0000256" key="6">
    <source>
        <dbReference type="ARBA" id="ARBA00022517"/>
    </source>
</evidence>
<dbReference type="SMART" id="SM00090">
    <property type="entry name" value="RIO"/>
    <property type="match status" value="1"/>
</dbReference>
<evidence type="ECO:0000256" key="18">
    <source>
        <dbReference type="ARBA" id="ARBA00068353"/>
    </source>
</evidence>
<keyword evidence="13" id="KW-0067">ATP-binding</keyword>
<dbReference type="Pfam" id="PF01163">
    <property type="entry name" value="RIO1"/>
    <property type="match status" value="1"/>
</dbReference>
<feature type="region of interest" description="Disordered" evidence="21">
    <location>
        <begin position="532"/>
        <end position="562"/>
    </location>
</feature>
<keyword evidence="10" id="KW-0479">Metal-binding</keyword>
<keyword evidence="24" id="KW-1185">Reference proteome</keyword>
<dbReference type="FunFam" id="3.30.200.20:FF:000052">
    <property type="entry name" value="Serine/threonine-protein kinase RIO2"/>
    <property type="match status" value="1"/>
</dbReference>
<dbReference type="GO" id="GO:0046872">
    <property type="term" value="F:metal ion binding"/>
    <property type="evidence" value="ECO:0007669"/>
    <property type="project" value="UniProtKB-KW"/>
</dbReference>
<sequence length="575" mass="64989">MGKLDAKVLQQLTKEDFRVLTAVEMGMKNHELVPSSLVAAIARLHSGGCHKVLQNLSRCKLVAYEHGGKRYDGYRLTNSGYDCLALKVLTSRETLASFGNQIGVGKESDVYIVADTEMHQHVLKLHRLGRTSFRQLKNKRDYHKHRKSASWLYLSRLSATKEFAYMKALYERGFPVPKPLDCNRHAVLMELVDGHPMCQVHKVEDPAALYSECMDLIVRLAQHGVIHSDFNEFNLMLDAKDHITLIDFPQMVSISHVNAQMYFDRDVQCIRDFFTKRFSYESELSPSFRDIKRVGDLDREVAASGFTKKMASTFHEMTEELGVLEASGHDGGGESDDDAERDDSETDSASEGAEEEDVEEEEPLRYKHGRSMKHALPDAEEERLNYRLSLLDTKNGPGQNIEDDKQPEDFIPDSELDAVHPPTSVSTEQTTDTPENVSGISTSENDACAESDRVSSPHTEDCPAEAVKSDSDTEDDLENLHALNKNFKPFRSEESAQHVNSHLTHRMLRAETVSAASSTIDPEVIRRKVRAQNKREEAKLKARRIRKRGEATQVTKARRENHNEVKASLSAVWYD</sequence>
<dbReference type="PANTHER" id="PTHR45852">
    <property type="entry name" value="SER/THR-PROTEIN KINASE RIO2"/>
    <property type="match status" value="1"/>
</dbReference>
<evidence type="ECO:0000256" key="8">
    <source>
        <dbReference type="ARBA" id="ARBA00022553"/>
    </source>
</evidence>
<reference evidence="23 24" key="1">
    <citation type="journal article" date="2023" name="Sci. Data">
        <title>Genome assembly of the Korean intertidal mud-creeper Batillaria attramentaria.</title>
        <authorList>
            <person name="Patra A.K."/>
            <person name="Ho P.T."/>
            <person name="Jun S."/>
            <person name="Lee S.J."/>
            <person name="Kim Y."/>
            <person name="Won Y.J."/>
        </authorList>
    </citation>
    <scope>NUCLEOTIDE SEQUENCE [LARGE SCALE GENOMIC DNA]</scope>
    <source>
        <strain evidence="23">Wonlab-2016</strain>
    </source>
</reference>
<organism evidence="23 24">
    <name type="scientific">Batillaria attramentaria</name>
    <dbReference type="NCBI Taxonomy" id="370345"/>
    <lineage>
        <taxon>Eukaryota</taxon>
        <taxon>Metazoa</taxon>
        <taxon>Spiralia</taxon>
        <taxon>Lophotrochozoa</taxon>
        <taxon>Mollusca</taxon>
        <taxon>Gastropoda</taxon>
        <taxon>Caenogastropoda</taxon>
        <taxon>Sorbeoconcha</taxon>
        <taxon>Cerithioidea</taxon>
        <taxon>Batillariidae</taxon>
        <taxon>Batillaria</taxon>
    </lineage>
</organism>
<keyword evidence="9" id="KW-0808">Transferase</keyword>
<dbReference type="FunFam" id="1.10.510.10:FF:000307">
    <property type="entry name" value="Serine/threonine-protein kinase RIO2"/>
    <property type="match status" value="1"/>
</dbReference>
<dbReference type="Gene3D" id="3.30.200.20">
    <property type="entry name" value="Phosphorylase Kinase, domain 1"/>
    <property type="match status" value="1"/>
</dbReference>
<feature type="compositionally biased region" description="Polar residues" evidence="21">
    <location>
        <begin position="423"/>
        <end position="445"/>
    </location>
</feature>
<evidence type="ECO:0000313" key="23">
    <source>
        <dbReference type="EMBL" id="KAK7496861.1"/>
    </source>
</evidence>
<evidence type="ECO:0000256" key="9">
    <source>
        <dbReference type="ARBA" id="ARBA00022679"/>
    </source>
</evidence>
<comment type="catalytic activity">
    <reaction evidence="15">
        <text>L-threonyl-[protein] + ATP = O-phospho-L-threonyl-[protein] + ADP + H(+)</text>
        <dbReference type="Rhea" id="RHEA:46608"/>
        <dbReference type="Rhea" id="RHEA-COMP:11060"/>
        <dbReference type="Rhea" id="RHEA-COMP:11605"/>
        <dbReference type="ChEBI" id="CHEBI:15378"/>
        <dbReference type="ChEBI" id="CHEBI:30013"/>
        <dbReference type="ChEBI" id="CHEBI:30616"/>
        <dbReference type="ChEBI" id="CHEBI:61977"/>
        <dbReference type="ChEBI" id="CHEBI:456216"/>
        <dbReference type="EC" id="2.7.11.1"/>
    </reaction>
</comment>
<dbReference type="InterPro" id="IPR015285">
    <property type="entry name" value="RIO2_wHTH_N"/>
</dbReference>
<feature type="region of interest" description="Disordered" evidence="21">
    <location>
        <begin position="325"/>
        <end position="379"/>
    </location>
</feature>
<evidence type="ECO:0000256" key="14">
    <source>
        <dbReference type="ARBA" id="ARBA00022842"/>
    </source>
</evidence>
<evidence type="ECO:0000256" key="5">
    <source>
        <dbReference type="ARBA" id="ARBA00022490"/>
    </source>
</evidence>
<keyword evidence="8" id="KW-0597">Phosphoprotein</keyword>
<keyword evidence="12" id="KW-0418">Kinase</keyword>
<evidence type="ECO:0000256" key="4">
    <source>
        <dbReference type="ARBA" id="ARBA00012513"/>
    </source>
</evidence>
<dbReference type="SUPFAM" id="SSF56112">
    <property type="entry name" value="Protein kinase-like (PK-like)"/>
    <property type="match status" value="1"/>
</dbReference>
<evidence type="ECO:0000256" key="2">
    <source>
        <dbReference type="ARBA" id="ARBA00004496"/>
    </source>
</evidence>
<dbReference type="InterPro" id="IPR018934">
    <property type="entry name" value="RIO_dom"/>
</dbReference>
<comment type="similarity">
    <text evidence="3">Belongs to the protein kinase superfamily. RIO-type Ser/Thr kinase family.</text>
</comment>
<comment type="subunit">
    <text evidence="17">Associated with late 40S pre-ribosomal particles. Interacts with PLK1 (via its N-terminus).</text>
</comment>
<dbReference type="InterPro" id="IPR011009">
    <property type="entry name" value="Kinase-like_dom_sf"/>
</dbReference>
<dbReference type="GO" id="GO:0005524">
    <property type="term" value="F:ATP binding"/>
    <property type="evidence" value="ECO:0007669"/>
    <property type="project" value="UniProtKB-KW"/>
</dbReference>
<accession>A0ABD0LCJ7</accession>
<evidence type="ECO:0000256" key="11">
    <source>
        <dbReference type="ARBA" id="ARBA00022741"/>
    </source>
</evidence>
<evidence type="ECO:0000256" key="15">
    <source>
        <dbReference type="ARBA" id="ARBA00047899"/>
    </source>
</evidence>
<comment type="cofactor">
    <cofactor evidence="1">
        <name>Mg(2+)</name>
        <dbReference type="ChEBI" id="CHEBI:18420"/>
    </cofactor>
</comment>
<evidence type="ECO:0000256" key="21">
    <source>
        <dbReference type="SAM" id="MobiDB-lite"/>
    </source>
</evidence>
<evidence type="ECO:0000256" key="17">
    <source>
        <dbReference type="ARBA" id="ARBA00064676"/>
    </source>
</evidence>
<dbReference type="FunFam" id="1.10.10.10:FF:000053">
    <property type="entry name" value="Serine/threonine-protein kinase RIO2"/>
    <property type="match status" value="1"/>
</dbReference>
<dbReference type="Pfam" id="PF09202">
    <property type="entry name" value="Rio2_N"/>
    <property type="match status" value="1"/>
</dbReference>
<keyword evidence="5" id="KW-0963">Cytoplasm</keyword>
<keyword evidence="14" id="KW-0460">Magnesium</keyword>
<evidence type="ECO:0000256" key="1">
    <source>
        <dbReference type="ARBA" id="ARBA00001946"/>
    </source>
</evidence>
<dbReference type="CDD" id="cd05144">
    <property type="entry name" value="RIO2_C"/>
    <property type="match status" value="1"/>
</dbReference>
<evidence type="ECO:0000256" key="10">
    <source>
        <dbReference type="ARBA" id="ARBA00022723"/>
    </source>
</evidence>
<keyword evidence="11" id="KW-0547">Nucleotide-binding</keyword>
<dbReference type="InterPro" id="IPR036388">
    <property type="entry name" value="WH-like_DNA-bd_sf"/>
</dbReference>
<comment type="caution">
    <text evidence="23">The sequence shown here is derived from an EMBL/GenBank/DDBJ whole genome shotgun (WGS) entry which is preliminary data.</text>
</comment>
<evidence type="ECO:0000256" key="16">
    <source>
        <dbReference type="ARBA" id="ARBA00048679"/>
    </source>
</evidence>
<dbReference type="Proteomes" id="UP001519460">
    <property type="component" value="Unassembled WGS sequence"/>
</dbReference>
<evidence type="ECO:0000256" key="20">
    <source>
        <dbReference type="ARBA" id="ARBA00076005"/>
    </source>
</evidence>
<dbReference type="InterPro" id="IPR000687">
    <property type="entry name" value="RIO_kinase"/>
</dbReference>
<evidence type="ECO:0000256" key="13">
    <source>
        <dbReference type="ARBA" id="ARBA00022840"/>
    </source>
</evidence>
<evidence type="ECO:0000313" key="24">
    <source>
        <dbReference type="Proteomes" id="UP001519460"/>
    </source>
</evidence>
<evidence type="ECO:0000256" key="12">
    <source>
        <dbReference type="ARBA" id="ARBA00022777"/>
    </source>
</evidence>
<proteinExistence type="inferred from homology"/>
<dbReference type="GO" id="GO:0042254">
    <property type="term" value="P:ribosome biogenesis"/>
    <property type="evidence" value="ECO:0007669"/>
    <property type="project" value="UniProtKB-KW"/>
</dbReference>
<dbReference type="SUPFAM" id="SSF46785">
    <property type="entry name" value="Winged helix' DNA-binding domain"/>
    <property type="match status" value="1"/>
</dbReference>
<dbReference type="Gene3D" id="1.10.10.10">
    <property type="entry name" value="Winged helix-like DNA-binding domain superfamily/Winged helix DNA-binding domain"/>
    <property type="match status" value="1"/>
</dbReference>
<dbReference type="Gene3D" id="1.10.510.10">
    <property type="entry name" value="Transferase(Phosphotransferase) domain 1"/>
    <property type="match status" value="1"/>
</dbReference>
<evidence type="ECO:0000256" key="3">
    <source>
        <dbReference type="ARBA" id="ARBA00009196"/>
    </source>
</evidence>
<feature type="compositionally biased region" description="Acidic residues" evidence="21">
    <location>
        <begin position="333"/>
        <end position="362"/>
    </location>
</feature>
<dbReference type="InterPro" id="IPR036390">
    <property type="entry name" value="WH_DNA-bd_sf"/>
</dbReference>
<evidence type="ECO:0000256" key="7">
    <source>
        <dbReference type="ARBA" id="ARBA00022527"/>
    </source>
</evidence>
<evidence type="ECO:0000256" key="19">
    <source>
        <dbReference type="ARBA" id="ARBA00068837"/>
    </source>
</evidence>
<feature type="domain" description="RIO kinase" evidence="22">
    <location>
        <begin position="67"/>
        <end position="296"/>
    </location>
</feature>
<dbReference type="EMBL" id="JACVVK020000063">
    <property type="protein sequence ID" value="KAK7496861.1"/>
    <property type="molecule type" value="Genomic_DNA"/>
</dbReference>
<comment type="catalytic activity">
    <reaction evidence="16">
        <text>L-seryl-[protein] + ATP = O-phospho-L-seryl-[protein] + ADP + H(+)</text>
        <dbReference type="Rhea" id="RHEA:17989"/>
        <dbReference type="Rhea" id="RHEA-COMP:9863"/>
        <dbReference type="Rhea" id="RHEA-COMP:11604"/>
        <dbReference type="ChEBI" id="CHEBI:15378"/>
        <dbReference type="ChEBI" id="CHEBI:29999"/>
        <dbReference type="ChEBI" id="CHEBI:30616"/>
        <dbReference type="ChEBI" id="CHEBI:83421"/>
        <dbReference type="ChEBI" id="CHEBI:456216"/>
        <dbReference type="EC" id="2.7.11.1"/>
    </reaction>
</comment>
<protein>
    <recommendedName>
        <fullName evidence="18">Serine/threonine-protein kinase RIO2</fullName>
        <ecNumber evidence="4">2.7.11.1</ecNumber>
    </recommendedName>
    <alternativeName>
        <fullName evidence="20">RIO kinase 2</fullName>
    </alternativeName>
    <alternativeName>
        <fullName evidence="19">Serine/threonine-protein kinase rio2</fullName>
    </alternativeName>
</protein>